<reference evidence="1" key="1">
    <citation type="submission" date="2021-01" db="EMBL/GenBank/DDBJ databases">
        <authorList>
            <person name="Corre E."/>
            <person name="Pelletier E."/>
            <person name="Niang G."/>
            <person name="Scheremetjew M."/>
            <person name="Finn R."/>
            <person name="Kale V."/>
            <person name="Holt S."/>
            <person name="Cochrane G."/>
            <person name="Meng A."/>
            <person name="Brown T."/>
            <person name="Cohen L."/>
        </authorList>
    </citation>
    <scope>NUCLEOTIDE SEQUENCE</scope>
    <source>
        <strain evidence="1">CCMP3105</strain>
    </source>
</reference>
<dbReference type="EMBL" id="HBNR01073802">
    <property type="protein sequence ID" value="CAE4650017.1"/>
    <property type="molecule type" value="Transcribed_RNA"/>
</dbReference>
<name>A0A7S4SQ15_9DINO</name>
<protein>
    <submittedName>
        <fullName evidence="1">Uncharacterized protein</fullName>
    </submittedName>
</protein>
<proteinExistence type="predicted"/>
<evidence type="ECO:0000313" key="1">
    <source>
        <dbReference type="EMBL" id="CAE4650017.1"/>
    </source>
</evidence>
<dbReference type="AlphaFoldDB" id="A0A7S4SQ15"/>
<sequence length="333" mass="37047">MDQAALDEITQQIMSRGDGKVWIDDWRERYGELSPTPKEFMLRHPDTFALSFVGKRYTVTLVQGASWKQDKGACGRSKGGGKAIVPITVPRRIPPSSSPRPEVMPTPTKGGGQVVQAGWGGKGQQPVLRPTQPAVMPMQAVVRPAQPAMALPAPPATEEDAIKEIRKRLAARSDGYLWVPDWKRRFGSLAATQREFLEDHPDLFFLSFEGKKYTVEYLGAETDNGAVEEEEAAPAPAGVKRPLEDADEGAWTAKAARPVQKEEGTEEEALEEFVRQLSNPQNKEGKVWINGWRSRFGHFGVSPREFLEFYPERFTVVAGVGNRYSVRLVDQEV</sequence>
<accession>A0A7S4SQ15</accession>
<organism evidence="1">
    <name type="scientific">Alexandrium monilatum</name>
    <dbReference type="NCBI Taxonomy" id="311494"/>
    <lineage>
        <taxon>Eukaryota</taxon>
        <taxon>Sar</taxon>
        <taxon>Alveolata</taxon>
        <taxon>Dinophyceae</taxon>
        <taxon>Gonyaulacales</taxon>
        <taxon>Pyrocystaceae</taxon>
        <taxon>Alexandrium</taxon>
    </lineage>
</organism>
<gene>
    <name evidence="1" type="ORF">AMON00008_LOCUS52373</name>
</gene>